<dbReference type="Gene3D" id="1.10.287.130">
    <property type="match status" value="1"/>
</dbReference>
<dbReference type="Pfam" id="PF02518">
    <property type="entry name" value="HATPase_c"/>
    <property type="match status" value="1"/>
</dbReference>
<reference evidence="12" key="1">
    <citation type="submission" date="2020-07" db="EMBL/GenBank/DDBJ databases">
        <title>Vallitalea pronyensis genome.</title>
        <authorList>
            <person name="Postec A."/>
        </authorList>
    </citation>
    <scope>NUCLEOTIDE SEQUENCE</scope>
    <source>
        <strain evidence="12">FatNI3</strain>
    </source>
</reference>
<proteinExistence type="predicted"/>
<feature type="domain" description="Histidine kinase" evidence="10">
    <location>
        <begin position="261"/>
        <end position="476"/>
    </location>
</feature>
<dbReference type="Gene3D" id="3.30.565.10">
    <property type="entry name" value="Histidine kinase-like ATPase, C-terminal domain"/>
    <property type="match status" value="1"/>
</dbReference>
<dbReference type="EC" id="2.7.13.3" evidence="3"/>
<comment type="subcellular location">
    <subcellularLocation>
        <location evidence="2">Membrane</location>
    </subcellularLocation>
</comment>
<dbReference type="CDD" id="cd00082">
    <property type="entry name" value="HisKA"/>
    <property type="match status" value="1"/>
</dbReference>
<keyword evidence="12" id="KW-0547">Nucleotide-binding</keyword>
<evidence type="ECO:0000313" key="12">
    <source>
        <dbReference type="EMBL" id="QUI22828.1"/>
    </source>
</evidence>
<evidence type="ECO:0000256" key="7">
    <source>
        <dbReference type="ARBA" id="ARBA00023012"/>
    </source>
</evidence>
<dbReference type="InterPro" id="IPR003594">
    <property type="entry name" value="HATPase_dom"/>
</dbReference>
<dbReference type="RefSeq" id="WP_212698323.1">
    <property type="nucleotide sequence ID" value="NZ_CP058649.1"/>
</dbReference>
<dbReference type="InterPro" id="IPR003661">
    <property type="entry name" value="HisK_dim/P_dom"/>
</dbReference>
<evidence type="ECO:0000256" key="6">
    <source>
        <dbReference type="ARBA" id="ARBA00022777"/>
    </source>
</evidence>
<dbReference type="CDD" id="cd06225">
    <property type="entry name" value="HAMP"/>
    <property type="match status" value="1"/>
</dbReference>
<feature type="transmembrane region" description="Helical" evidence="9">
    <location>
        <begin position="174"/>
        <end position="194"/>
    </location>
</feature>
<dbReference type="GO" id="GO:0004721">
    <property type="term" value="F:phosphoprotein phosphatase activity"/>
    <property type="evidence" value="ECO:0007669"/>
    <property type="project" value="TreeGrafter"/>
</dbReference>
<dbReference type="Proteomes" id="UP000683246">
    <property type="component" value="Chromosome"/>
</dbReference>
<evidence type="ECO:0000256" key="9">
    <source>
        <dbReference type="SAM" id="Phobius"/>
    </source>
</evidence>
<dbReference type="FunFam" id="1.10.287.130:FF:000001">
    <property type="entry name" value="Two-component sensor histidine kinase"/>
    <property type="match status" value="1"/>
</dbReference>
<dbReference type="SMART" id="SM00387">
    <property type="entry name" value="HATPase_c"/>
    <property type="match status" value="1"/>
</dbReference>
<dbReference type="GO" id="GO:0005524">
    <property type="term" value="F:ATP binding"/>
    <property type="evidence" value="ECO:0007669"/>
    <property type="project" value="UniProtKB-KW"/>
</dbReference>
<keyword evidence="4" id="KW-0597">Phosphoprotein</keyword>
<dbReference type="FunFam" id="3.30.565.10:FF:000006">
    <property type="entry name" value="Sensor histidine kinase WalK"/>
    <property type="match status" value="1"/>
</dbReference>
<evidence type="ECO:0000256" key="3">
    <source>
        <dbReference type="ARBA" id="ARBA00012438"/>
    </source>
</evidence>
<dbReference type="InterPro" id="IPR036890">
    <property type="entry name" value="HATPase_C_sf"/>
</dbReference>
<dbReference type="EMBL" id="CP058649">
    <property type="protein sequence ID" value="QUI22828.1"/>
    <property type="molecule type" value="Genomic_DNA"/>
</dbReference>
<evidence type="ECO:0000259" key="10">
    <source>
        <dbReference type="PROSITE" id="PS50109"/>
    </source>
</evidence>
<feature type="domain" description="HAMP" evidence="11">
    <location>
        <begin position="200"/>
        <end position="253"/>
    </location>
</feature>
<dbReference type="SUPFAM" id="SSF158472">
    <property type="entry name" value="HAMP domain-like"/>
    <property type="match status" value="1"/>
</dbReference>
<dbReference type="InterPro" id="IPR005467">
    <property type="entry name" value="His_kinase_dom"/>
</dbReference>
<evidence type="ECO:0000313" key="13">
    <source>
        <dbReference type="Proteomes" id="UP000683246"/>
    </source>
</evidence>
<evidence type="ECO:0000256" key="4">
    <source>
        <dbReference type="ARBA" id="ARBA00022553"/>
    </source>
</evidence>
<evidence type="ECO:0000256" key="1">
    <source>
        <dbReference type="ARBA" id="ARBA00000085"/>
    </source>
</evidence>
<dbReference type="PRINTS" id="PR00344">
    <property type="entry name" value="BCTRLSENSOR"/>
</dbReference>
<keyword evidence="7" id="KW-0902">Two-component regulatory system</keyword>
<accession>A0A8J8SGZ2</accession>
<sequence length="480" mass="55982">MRNNVLIRGIIRLLSLPFGLFRGINRHFLKLRTSIKRKITFNFVLLYIVTGIFTIIIVLSGYYYLEYEVFMPSEVHNDIQLIKTCSTDAEFNDILSKIGYYRNADIFITELNNDIVYMDNKYNDFLGFPFTMVEFFEFIPTYRKIPYISMLFINNHQYKIYYYFNLYDYLEKGYLLLLIVGGAELFGLMVIWIFGSLKSKKVLKPIYTMTKTAKEISIYNLDARLNISEAKYELKDMAYTLNKMLDNLKIDYTKQKRFVSDVSHELRTPISIIDGYASMLQRWGKKDEAILDESIEAIKNEANNMKDLVENLLFLARHDNQTLKYNRENFYIDELLNEVIKETAIIDKKHILEHNISPNLVIYGDRNRIKQAIRIFVDNAIKYTPPSGKIVIKCFKDNDNIVISIKDTGIGISREDLGNIFNRFYRSDKSRTRETGGHGLGLSIAKIIIVGHQGKIKVRSKLEVGSEIIIHFPPIPVKLK</sequence>
<dbReference type="InterPro" id="IPR003660">
    <property type="entry name" value="HAMP_dom"/>
</dbReference>
<gene>
    <name evidence="12" type="ORF">HZI73_11240</name>
</gene>
<dbReference type="PANTHER" id="PTHR45453">
    <property type="entry name" value="PHOSPHATE REGULON SENSOR PROTEIN PHOR"/>
    <property type="match status" value="1"/>
</dbReference>
<evidence type="ECO:0000256" key="8">
    <source>
        <dbReference type="ARBA" id="ARBA00023136"/>
    </source>
</evidence>
<dbReference type="SUPFAM" id="SSF55874">
    <property type="entry name" value="ATPase domain of HSP90 chaperone/DNA topoisomerase II/histidine kinase"/>
    <property type="match status" value="1"/>
</dbReference>
<dbReference type="InterPro" id="IPR050351">
    <property type="entry name" value="BphY/WalK/GraS-like"/>
</dbReference>
<evidence type="ECO:0000256" key="5">
    <source>
        <dbReference type="ARBA" id="ARBA00022679"/>
    </source>
</evidence>
<keyword evidence="8 9" id="KW-0472">Membrane</keyword>
<protein>
    <recommendedName>
        <fullName evidence="3">histidine kinase</fullName>
        <ecNumber evidence="3">2.7.13.3</ecNumber>
    </recommendedName>
</protein>
<comment type="catalytic activity">
    <reaction evidence="1">
        <text>ATP + protein L-histidine = ADP + protein N-phospho-L-histidine.</text>
        <dbReference type="EC" id="2.7.13.3"/>
    </reaction>
</comment>
<dbReference type="SMART" id="SM00388">
    <property type="entry name" value="HisKA"/>
    <property type="match status" value="1"/>
</dbReference>
<keyword evidence="5" id="KW-0808">Transferase</keyword>
<keyword evidence="12" id="KW-0067">ATP-binding</keyword>
<dbReference type="Gene3D" id="6.10.340.10">
    <property type="match status" value="1"/>
</dbReference>
<dbReference type="PROSITE" id="PS50885">
    <property type="entry name" value="HAMP"/>
    <property type="match status" value="1"/>
</dbReference>
<keyword evidence="9" id="KW-0812">Transmembrane</keyword>
<dbReference type="PROSITE" id="PS50109">
    <property type="entry name" value="HIS_KIN"/>
    <property type="match status" value="1"/>
</dbReference>
<dbReference type="InterPro" id="IPR036097">
    <property type="entry name" value="HisK_dim/P_sf"/>
</dbReference>
<dbReference type="PANTHER" id="PTHR45453:SF1">
    <property type="entry name" value="PHOSPHATE REGULON SENSOR PROTEIN PHOR"/>
    <property type="match status" value="1"/>
</dbReference>
<dbReference type="KEGG" id="vpy:HZI73_11240"/>
<dbReference type="GO" id="GO:0005886">
    <property type="term" value="C:plasma membrane"/>
    <property type="evidence" value="ECO:0007669"/>
    <property type="project" value="TreeGrafter"/>
</dbReference>
<dbReference type="GO" id="GO:0016036">
    <property type="term" value="P:cellular response to phosphate starvation"/>
    <property type="evidence" value="ECO:0007669"/>
    <property type="project" value="TreeGrafter"/>
</dbReference>
<dbReference type="AlphaFoldDB" id="A0A8J8SGZ2"/>
<dbReference type="Pfam" id="PF00512">
    <property type="entry name" value="HisKA"/>
    <property type="match status" value="1"/>
</dbReference>
<name>A0A8J8SGZ2_9FIRM</name>
<dbReference type="SUPFAM" id="SSF47384">
    <property type="entry name" value="Homodimeric domain of signal transducing histidine kinase"/>
    <property type="match status" value="1"/>
</dbReference>
<feature type="transmembrane region" description="Helical" evidence="9">
    <location>
        <begin position="44"/>
        <end position="65"/>
    </location>
</feature>
<dbReference type="InterPro" id="IPR004358">
    <property type="entry name" value="Sig_transdc_His_kin-like_C"/>
</dbReference>
<keyword evidence="13" id="KW-1185">Reference proteome</keyword>
<organism evidence="12 13">
    <name type="scientific">Vallitalea pronyensis</name>
    <dbReference type="NCBI Taxonomy" id="1348613"/>
    <lineage>
        <taxon>Bacteria</taxon>
        <taxon>Bacillati</taxon>
        <taxon>Bacillota</taxon>
        <taxon>Clostridia</taxon>
        <taxon>Lachnospirales</taxon>
        <taxon>Vallitaleaceae</taxon>
        <taxon>Vallitalea</taxon>
    </lineage>
</organism>
<dbReference type="GO" id="GO:0000155">
    <property type="term" value="F:phosphorelay sensor kinase activity"/>
    <property type="evidence" value="ECO:0007669"/>
    <property type="project" value="InterPro"/>
</dbReference>
<keyword evidence="6" id="KW-0418">Kinase</keyword>
<evidence type="ECO:0000256" key="2">
    <source>
        <dbReference type="ARBA" id="ARBA00004370"/>
    </source>
</evidence>
<keyword evidence="9" id="KW-1133">Transmembrane helix</keyword>
<evidence type="ECO:0000259" key="11">
    <source>
        <dbReference type="PROSITE" id="PS50885"/>
    </source>
</evidence>